<name>A0A9W9Z8K5_9CNID</name>
<dbReference type="OrthoDB" id="5952367at2759"/>
<keyword evidence="2" id="KW-1185">Reference proteome</keyword>
<sequence length="303" mass="34445">MADDSAEKTLHLLLERAVKFPNQQQSVIAEIIHILSTTKFDAKVLKTTLEFYKYLYPTTVAPLERKLFACGVLGEEDFAKSTISSFLVKLLFEVVTNSATDCAEYCANVWVERVEAQHRDPNELLKLDLPNPMDFVNNEDSTHPSCVSSAILASFSKLTNEQRQMLLSECSSLMESVPCQFYIRVIVGLFVFLELYKSQLNTGYNSYPEIEVWTDTWMYLLASSLCGKFKKSSQQEILIQTQRSDLSVHHILCGLMISTNSFKLLKSYSSSRRKLLKGLEQLILCSSGFTSTWLNAIKSYFEL</sequence>
<protein>
    <submittedName>
        <fullName evidence="1">Uncharacterized protein</fullName>
    </submittedName>
</protein>
<dbReference type="AlphaFoldDB" id="A0A9W9Z8K5"/>
<evidence type="ECO:0000313" key="1">
    <source>
        <dbReference type="EMBL" id="KAJ7377087.1"/>
    </source>
</evidence>
<reference evidence="1" key="1">
    <citation type="submission" date="2023-01" db="EMBL/GenBank/DDBJ databases">
        <title>Genome assembly of the deep-sea coral Lophelia pertusa.</title>
        <authorList>
            <person name="Herrera S."/>
            <person name="Cordes E."/>
        </authorList>
    </citation>
    <scope>NUCLEOTIDE SEQUENCE</scope>
    <source>
        <strain evidence="1">USNM1676648</strain>
        <tissue evidence="1">Polyp</tissue>
    </source>
</reference>
<organism evidence="1 2">
    <name type="scientific">Desmophyllum pertusum</name>
    <dbReference type="NCBI Taxonomy" id="174260"/>
    <lineage>
        <taxon>Eukaryota</taxon>
        <taxon>Metazoa</taxon>
        <taxon>Cnidaria</taxon>
        <taxon>Anthozoa</taxon>
        <taxon>Hexacorallia</taxon>
        <taxon>Scleractinia</taxon>
        <taxon>Caryophylliina</taxon>
        <taxon>Caryophylliidae</taxon>
        <taxon>Desmophyllum</taxon>
    </lineage>
</organism>
<accession>A0A9W9Z8K5</accession>
<evidence type="ECO:0000313" key="2">
    <source>
        <dbReference type="Proteomes" id="UP001163046"/>
    </source>
</evidence>
<dbReference type="Proteomes" id="UP001163046">
    <property type="component" value="Unassembled WGS sequence"/>
</dbReference>
<dbReference type="EMBL" id="MU826383">
    <property type="protein sequence ID" value="KAJ7377087.1"/>
    <property type="molecule type" value="Genomic_DNA"/>
</dbReference>
<gene>
    <name evidence="1" type="ORF">OS493_030681</name>
</gene>
<proteinExistence type="predicted"/>
<comment type="caution">
    <text evidence="1">The sequence shown here is derived from an EMBL/GenBank/DDBJ whole genome shotgun (WGS) entry which is preliminary data.</text>
</comment>